<accession>A0A6A7WEE1</accession>
<organism evidence="1 2">
    <name type="scientific">Segatella copri</name>
    <dbReference type="NCBI Taxonomy" id="165179"/>
    <lineage>
        <taxon>Bacteria</taxon>
        <taxon>Pseudomonadati</taxon>
        <taxon>Bacteroidota</taxon>
        <taxon>Bacteroidia</taxon>
        <taxon>Bacteroidales</taxon>
        <taxon>Prevotellaceae</taxon>
        <taxon>Segatella</taxon>
    </lineage>
</organism>
<evidence type="ECO:0000313" key="1">
    <source>
        <dbReference type="EMBL" id="MQP12751.1"/>
    </source>
</evidence>
<dbReference type="AlphaFoldDB" id="A0A6A7WEE1"/>
<evidence type="ECO:0000313" key="2">
    <source>
        <dbReference type="Proteomes" id="UP000384372"/>
    </source>
</evidence>
<name>A0A6A7WEE1_9BACT</name>
<proteinExistence type="predicted"/>
<dbReference type="Proteomes" id="UP000384372">
    <property type="component" value="Unassembled WGS sequence"/>
</dbReference>
<sequence length="278" mass="33626">MAKYFITYGNSMFELAKKRIEQEAINLNIFDKIILYSEKDISEELKNSDVFKEKRGAGLWSWKPDVIKSTLAKMNDGDYLVYCDAGCSLYKSREWQKYFKMLEQHDILAQRIYQRNDKWSRKNILEYFKKSNPQNWVKCYQYLATVIILKATPFTRQFFTEWRNLMMEHPEMVKDVNQEERLYESCSFIENRHDQALYSALVYKYTSNGNFNQKILTKWEHIEDCDLIFKQAIRATRLRNGETKETTKRHIIAIFKRLAKDYLLRPFKYAPLQWYYNK</sequence>
<dbReference type="EMBL" id="VZAD01000097">
    <property type="protein sequence ID" value="MQP12751.1"/>
    <property type="molecule type" value="Genomic_DNA"/>
</dbReference>
<dbReference type="OrthoDB" id="9804725at2"/>
<comment type="caution">
    <text evidence="1">The sequence shown here is derived from an EMBL/GenBank/DDBJ whole genome shotgun (WGS) entry which is preliminary data.</text>
</comment>
<dbReference type="RefSeq" id="WP_158464324.1">
    <property type="nucleotide sequence ID" value="NZ_VZAD01000097.1"/>
</dbReference>
<protein>
    <submittedName>
        <fullName evidence="1">Uncharacterized protein</fullName>
    </submittedName>
</protein>
<reference evidence="1 2" key="1">
    <citation type="submission" date="2019-09" db="EMBL/GenBank/DDBJ databases">
        <title>Distinct polysaccharide growth profiles of human intestinal Prevotella copri isolates.</title>
        <authorList>
            <person name="Fehlner-Peach H."/>
            <person name="Magnabosco C."/>
            <person name="Raghavan V."/>
            <person name="Scher J.U."/>
            <person name="Tett A."/>
            <person name="Cox L.M."/>
            <person name="Gottsegen C."/>
            <person name="Watters A."/>
            <person name="Wiltshire- Gordon J.D."/>
            <person name="Segata N."/>
            <person name="Bonneau R."/>
            <person name="Littman D.R."/>
        </authorList>
    </citation>
    <scope>NUCLEOTIDE SEQUENCE [LARGE SCALE GENOMIC DNA]</scope>
    <source>
        <strain evidence="2">iAQ1173</strain>
    </source>
</reference>
<gene>
    <name evidence="1" type="ORF">F7D20_12470</name>
</gene>
<keyword evidence="2" id="KW-1185">Reference proteome</keyword>